<dbReference type="AlphaFoldDB" id="A0A8S1QM71"/>
<dbReference type="PANTHER" id="PTHR11319:SF35">
    <property type="entry name" value="OUTER MEMBRANE PROTEIN PMPC-RELATED"/>
    <property type="match status" value="1"/>
</dbReference>
<accession>A0A8S1QM71</accession>
<feature type="transmembrane region" description="Helical" evidence="1">
    <location>
        <begin position="56"/>
        <end position="77"/>
    </location>
</feature>
<keyword evidence="1" id="KW-0472">Membrane</keyword>
<evidence type="ECO:0000313" key="2">
    <source>
        <dbReference type="EMBL" id="CAD8116546.1"/>
    </source>
</evidence>
<feature type="transmembrane region" description="Helical" evidence="1">
    <location>
        <begin position="83"/>
        <end position="102"/>
    </location>
</feature>
<dbReference type="Proteomes" id="UP000688137">
    <property type="component" value="Unassembled WGS sequence"/>
</dbReference>
<name>A0A8S1QM71_PARPR</name>
<keyword evidence="1" id="KW-1133">Transmembrane helix</keyword>
<dbReference type="PANTHER" id="PTHR11319">
    <property type="entry name" value="G PROTEIN-COUPLED RECEPTOR-RELATED"/>
    <property type="match status" value="1"/>
</dbReference>
<sequence length="115" mass="13273">MYKLESFWSLNSNNKAQTPILIKVFTNYLQIISTISTFQLQVPAGLASVVGNPIELLAYFLDCFLFNIKDILIIYFLLNWNLIMTSSYIIVIFTIVAIAIITKQTQFNFSLYLHH</sequence>
<dbReference type="EMBL" id="CAJJDM010000183">
    <property type="protein sequence ID" value="CAD8116546.1"/>
    <property type="molecule type" value="Genomic_DNA"/>
</dbReference>
<gene>
    <name evidence="2" type="ORF">PPRIM_AZ9-3.1.T1740019</name>
</gene>
<organism evidence="2 3">
    <name type="scientific">Paramecium primaurelia</name>
    <dbReference type="NCBI Taxonomy" id="5886"/>
    <lineage>
        <taxon>Eukaryota</taxon>
        <taxon>Sar</taxon>
        <taxon>Alveolata</taxon>
        <taxon>Ciliophora</taxon>
        <taxon>Intramacronucleata</taxon>
        <taxon>Oligohymenophorea</taxon>
        <taxon>Peniculida</taxon>
        <taxon>Parameciidae</taxon>
        <taxon>Paramecium</taxon>
    </lineage>
</organism>
<comment type="caution">
    <text evidence="2">The sequence shown here is derived from an EMBL/GenBank/DDBJ whole genome shotgun (WGS) entry which is preliminary data.</text>
</comment>
<evidence type="ECO:0000256" key="1">
    <source>
        <dbReference type="SAM" id="Phobius"/>
    </source>
</evidence>
<feature type="transmembrane region" description="Helical" evidence="1">
    <location>
        <begin position="20"/>
        <end position="44"/>
    </location>
</feature>
<protein>
    <submittedName>
        <fullName evidence="2">Uncharacterized protein</fullName>
    </submittedName>
</protein>
<reference evidence="2" key="1">
    <citation type="submission" date="2021-01" db="EMBL/GenBank/DDBJ databases">
        <authorList>
            <consortium name="Genoscope - CEA"/>
            <person name="William W."/>
        </authorList>
    </citation>
    <scope>NUCLEOTIDE SEQUENCE</scope>
</reference>
<proteinExistence type="predicted"/>
<keyword evidence="1" id="KW-0812">Transmembrane</keyword>
<evidence type="ECO:0000313" key="3">
    <source>
        <dbReference type="Proteomes" id="UP000688137"/>
    </source>
</evidence>
<keyword evidence="3" id="KW-1185">Reference proteome</keyword>